<protein>
    <submittedName>
        <fullName evidence="1">Uncharacterized protein</fullName>
    </submittedName>
</protein>
<keyword evidence="1" id="KW-0496">Mitochondrion</keyword>
<accession>A0A101M577</accession>
<evidence type="ECO:0000313" key="1">
    <source>
        <dbReference type="EMBL" id="KUM51099.1"/>
    </source>
</evidence>
<sequence length="71" mass="7700">MTIILLIPRANPCTLPVLSFRVGPRYSSPRDLICSSQEGVCFGVLLVLEGILNPSIEDERQSCSKVGPLLS</sequence>
<comment type="caution">
    <text evidence="1">The sequence shown here is derived from an EMBL/GenBank/DDBJ whole genome shotgun (WGS) entry which is preliminary data.</text>
</comment>
<gene>
    <name evidence="1" type="ORF">ABT39_MTgene945</name>
</gene>
<dbReference type="AlphaFoldDB" id="A0A101M577"/>
<proteinExistence type="predicted"/>
<geneLocation type="mitochondrion" evidence="1"/>
<name>A0A101M577_PICGL</name>
<dbReference type="EMBL" id="LKAM01000001">
    <property type="protein sequence ID" value="KUM51099.1"/>
    <property type="molecule type" value="Genomic_DNA"/>
</dbReference>
<organism evidence="1">
    <name type="scientific">Picea glauca</name>
    <name type="common">White spruce</name>
    <name type="synonym">Pinus glauca</name>
    <dbReference type="NCBI Taxonomy" id="3330"/>
    <lineage>
        <taxon>Eukaryota</taxon>
        <taxon>Viridiplantae</taxon>
        <taxon>Streptophyta</taxon>
        <taxon>Embryophyta</taxon>
        <taxon>Tracheophyta</taxon>
        <taxon>Spermatophyta</taxon>
        <taxon>Pinopsida</taxon>
        <taxon>Pinidae</taxon>
        <taxon>Conifers I</taxon>
        <taxon>Pinales</taxon>
        <taxon>Pinaceae</taxon>
        <taxon>Picea</taxon>
    </lineage>
</organism>
<reference evidence="1" key="1">
    <citation type="journal article" date="2015" name="Genome Biol. Evol.">
        <title>Organellar Genomes of White Spruce (Picea glauca): Assembly and Annotation.</title>
        <authorList>
            <person name="Jackman S.D."/>
            <person name="Warren R.L."/>
            <person name="Gibb E.A."/>
            <person name="Vandervalk B.P."/>
            <person name="Mohamadi H."/>
            <person name="Chu J."/>
            <person name="Raymond A."/>
            <person name="Pleasance S."/>
            <person name="Coope R."/>
            <person name="Wildung M.R."/>
            <person name="Ritland C.E."/>
            <person name="Bousquet J."/>
            <person name="Jones S.J."/>
            <person name="Bohlmann J."/>
            <person name="Birol I."/>
        </authorList>
    </citation>
    <scope>NUCLEOTIDE SEQUENCE [LARGE SCALE GENOMIC DNA]</scope>
    <source>
        <tissue evidence="1">Flushing bud</tissue>
    </source>
</reference>